<proteinExistence type="predicted"/>
<protein>
    <submittedName>
        <fullName evidence="1">Uncharacterized protein</fullName>
    </submittedName>
</protein>
<gene>
    <name evidence="1" type="ORF">GCM10014713_23250</name>
</gene>
<dbReference type="EMBL" id="BMQQ01000007">
    <property type="protein sequence ID" value="GGT29095.1"/>
    <property type="molecule type" value="Genomic_DNA"/>
</dbReference>
<reference evidence="1" key="2">
    <citation type="submission" date="2020-09" db="EMBL/GenBank/DDBJ databases">
        <authorList>
            <person name="Sun Q."/>
            <person name="Ohkuma M."/>
        </authorList>
    </citation>
    <scope>NUCLEOTIDE SEQUENCE</scope>
    <source>
        <strain evidence="1">JCM 3172</strain>
    </source>
</reference>
<reference evidence="1" key="1">
    <citation type="journal article" date="2014" name="Int. J. Syst. Evol. Microbiol.">
        <title>Complete genome sequence of Corynebacterium casei LMG S-19264T (=DSM 44701T), isolated from a smear-ripened cheese.</title>
        <authorList>
            <consortium name="US DOE Joint Genome Institute (JGI-PGF)"/>
            <person name="Walter F."/>
            <person name="Albersmeier A."/>
            <person name="Kalinowski J."/>
            <person name="Ruckert C."/>
        </authorList>
    </citation>
    <scope>NUCLEOTIDE SEQUENCE</scope>
    <source>
        <strain evidence="1">JCM 3172</strain>
    </source>
</reference>
<dbReference type="Proteomes" id="UP000619486">
    <property type="component" value="Unassembled WGS sequence"/>
</dbReference>
<evidence type="ECO:0000313" key="1">
    <source>
        <dbReference type="EMBL" id="GGT29095.1"/>
    </source>
</evidence>
<evidence type="ECO:0000313" key="2">
    <source>
        <dbReference type="Proteomes" id="UP000619486"/>
    </source>
</evidence>
<name>A0A918H1F6_9ACTN</name>
<sequence>MPSYGTTFRSLTPIVGIDSSAVAVFGSGAAGLASGAGMGGAAATVAVADAVVSEALGSAAAPVSRAVQPTSAATAAAGRRRALRMVLRLGGRGRPSGGECRRPNRGLTSTVIEDLLTRKGERAARPCADGRTTRALTRKE</sequence>
<dbReference type="AlphaFoldDB" id="A0A918H1F6"/>
<organism evidence="1 2">
    <name type="scientific">Streptomyces purpureus</name>
    <dbReference type="NCBI Taxonomy" id="1951"/>
    <lineage>
        <taxon>Bacteria</taxon>
        <taxon>Bacillati</taxon>
        <taxon>Actinomycetota</taxon>
        <taxon>Actinomycetes</taxon>
        <taxon>Kitasatosporales</taxon>
        <taxon>Streptomycetaceae</taxon>
        <taxon>Streptomyces</taxon>
    </lineage>
</organism>
<keyword evidence="2" id="KW-1185">Reference proteome</keyword>
<accession>A0A918H1F6</accession>
<comment type="caution">
    <text evidence="1">The sequence shown here is derived from an EMBL/GenBank/DDBJ whole genome shotgun (WGS) entry which is preliminary data.</text>
</comment>